<evidence type="ECO:0000256" key="1">
    <source>
        <dbReference type="SAM" id="Phobius"/>
    </source>
</evidence>
<dbReference type="EMBL" id="JBGEHV010000065">
    <property type="protein sequence ID" value="MEY8042789.1"/>
    <property type="molecule type" value="Genomic_DNA"/>
</dbReference>
<evidence type="ECO:0000313" key="2">
    <source>
        <dbReference type="EMBL" id="MEY8042789.1"/>
    </source>
</evidence>
<protein>
    <submittedName>
        <fullName evidence="2">SdpI family protein</fullName>
    </submittedName>
</protein>
<dbReference type="InterPro" id="IPR025962">
    <property type="entry name" value="SdpI/YhfL"/>
</dbReference>
<proteinExistence type="predicted"/>
<dbReference type="Proteomes" id="UP001564626">
    <property type="component" value="Unassembled WGS sequence"/>
</dbReference>
<feature type="transmembrane region" description="Helical" evidence="1">
    <location>
        <begin position="74"/>
        <end position="92"/>
    </location>
</feature>
<keyword evidence="1" id="KW-0812">Transmembrane</keyword>
<accession>A0ABV4CTN5</accession>
<dbReference type="RefSeq" id="WP_345360354.1">
    <property type="nucleotide sequence ID" value="NZ_BAABII010000004.1"/>
</dbReference>
<feature type="transmembrane region" description="Helical" evidence="1">
    <location>
        <begin position="98"/>
        <end position="117"/>
    </location>
</feature>
<keyword evidence="3" id="KW-1185">Reference proteome</keyword>
<dbReference type="Pfam" id="PF13630">
    <property type="entry name" value="SdpI"/>
    <property type="match status" value="1"/>
</dbReference>
<keyword evidence="1" id="KW-0472">Membrane</keyword>
<reference evidence="2 3" key="1">
    <citation type="submission" date="2024-08" db="EMBL/GenBank/DDBJ databases">
        <title>Genome mining of Saccharopolyspora cebuensis PGLac3 from Nigerian medicinal plant.</title>
        <authorList>
            <person name="Ezeobiora C.E."/>
            <person name="Igbokwe N.H."/>
            <person name="Amin D.H."/>
            <person name="Mendie U.E."/>
        </authorList>
    </citation>
    <scope>NUCLEOTIDE SEQUENCE [LARGE SCALE GENOMIC DNA]</scope>
    <source>
        <strain evidence="2 3">PGLac3</strain>
    </source>
</reference>
<sequence>MMDVVEAISGFIGLAIGLLCLAAVTHTVRNQTLAGTLRRNHAIGIRTKATMASDTAWWAGHRAAAPWMLAAARTGYTTAAVTTALIAAQLALGETYPLALIVPGGGFTAVLAAALLATRRANRAARATES</sequence>
<organism evidence="2 3">
    <name type="scientific">Saccharopolyspora cebuensis</name>
    <dbReference type="NCBI Taxonomy" id="418759"/>
    <lineage>
        <taxon>Bacteria</taxon>
        <taxon>Bacillati</taxon>
        <taxon>Actinomycetota</taxon>
        <taxon>Actinomycetes</taxon>
        <taxon>Pseudonocardiales</taxon>
        <taxon>Pseudonocardiaceae</taxon>
        <taxon>Saccharopolyspora</taxon>
    </lineage>
</organism>
<feature type="transmembrane region" description="Helical" evidence="1">
    <location>
        <begin position="6"/>
        <end position="28"/>
    </location>
</feature>
<evidence type="ECO:0000313" key="3">
    <source>
        <dbReference type="Proteomes" id="UP001564626"/>
    </source>
</evidence>
<keyword evidence="1" id="KW-1133">Transmembrane helix</keyword>
<comment type="caution">
    <text evidence="2">The sequence shown here is derived from an EMBL/GenBank/DDBJ whole genome shotgun (WGS) entry which is preliminary data.</text>
</comment>
<name>A0ABV4CTN5_9PSEU</name>
<gene>
    <name evidence="2" type="ORF">AB8O55_25565</name>
</gene>